<keyword evidence="2" id="KW-1185">Reference proteome</keyword>
<dbReference type="EMBL" id="LCTZ01000002">
    <property type="protein sequence ID" value="KQC30423.1"/>
    <property type="molecule type" value="Genomic_DNA"/>
</dbReference>
<dbReference type="InterPro" id="IPR036188">
    <property type="entry name" value="FAD/NAD-bd_sf"/>
</dbReference>
<dbReference type="Pfam" id="PF05834">
    <property type="entry name" value="Lycopene_cycl"/>
    <property type="match status" value="1"/>
</dbReference>
<reference evidence="1 2" key="1">
    <citation type="submission" date="2015-04" db="EMBL/GenBank/DDBJ databases">
        <title>Complete genome of flavobacterium.</title>
        <authorList>
            <person name="Kwon Y.M."/>
            <person name="Kim S.-J."/>
        </authorList>
    </citation>
    <scope>NUCLEOTIDE SEQUENCE [LARGE SCALE GENOMIC DNA]</scope>
    <source>
        <strain evidence="1 2">DK169</strain>
    </source>
</reference>
<dbReference type="Gene3D" id="3.50.50.60">
    <property type="entry name" value="FAD/NAD(P)-binding domain"/>
    <property type="match status" value="1"/>
</dbReference>
<dbReference type="AlphaFoldDB" id="A0A0Q1BZY4"/>
<dbReference type="STRING" id="346185.AAY42_11505"/>
<name>A0A0Q1BZY4_9FLAO</name>
<dbReference type="OrthoDB" id="24355at2"/>
<dbReference type="Proteomes" id="UP000050827">
    <property type="component" value="Unassembled WGS sequence"/>
</dbReference>
<proteinExistence type="predicted"/>
<evidence type="ECO:0000313" key="2">
    <source>
        <dbReference type="Proteomes" id="UP000050827"/>
    </source>
</evidence>
<evidence type="ECO:0000313" key="1">
    <source>
        <dbReference type="EMBL" id="KQC30423.1"/>
    </source>
</evidence>
<organism evidence="1 2">
    <name type="scientific">Flagellimonas eckloniae</name>
    <dbReference type="NCBI Taxonomy" id="346185"/>
    <lineage>
        <taxon>Bacteria</taxon>
        <taxon>Pseudomonadati</taxon>
        <taxon>Bacteroidota</taxon>
        <taxon>Flavobacteriia</taxon>
        <taxon>Flavobacteriales</taxon>
        <taxon>Flavobacteriaceae</taxon>
        <taxon>Flagellimonas</taxon>
    </lineage>
</organism>
<dbReference type="RefSeq" id="WP_055395321.1">
    <property type="nucleotide sequence ID" value="NZ_LCTZ01000002.1"/>
</dbReference>
<protein>
    <submittedName>
        <fullName evidence="1">Lycopene cyclase</fullName>
    </submittedName>
</protein>
<gene>
    <name evidence="1" type="ORF">AAY42_11505</name>
</gene>
<accession>A0A0Q1BZY4</accession>
<comment type="caution">
    <text evidence="1">The sequence shown here is derived from an EMBL/GenBank/DDBJ whole genome shotgun (WGS) entry which is preliminary data.</text>
</comment>
<dbReference type="SUPFAM" id="SSF51905">
    <property type="entry name" value="FAD/NAD(P)-binding domain"/>
    <property type="match status" value="1"/>
</dbReference>
<sequence>MSHYDYIIIGAGAAGLMLADSLGKDDFFASKSILILEKDDKSKNDRTWCFWEKENGAFDDILHKSWSKVYFAGKDLKLSTTIRPYTYKMLRGIDFYSHFLTRIKGYSNISWLKGNVVAIEENENGAMVSTNTQKFSGTQVFNSTFDYQSVINQKKYPVLQQHFLGWFVKTKHPIFKVDEATFMDFSIPQKGNTRFMYVLPFSETEALLEYTLFSEKTLEKQEYEDAIEDYLTNVLNCSDYEIMEKEVGNIPMTCYKFHKHNTNSILNIGIAGGWAKPSTGFTFYNTSKKVKALTDHLKKGKTLSKFYKRDKFWFYDLLLLDILHSQNHLGQSIFESLFKKRKASLILKFLDNETSVYEDIQIMAAPKAFPFMKALLKRVFRPFFS</sequence>
<dbReference type="PATRIC" id="fig|1547436.3.peg.2379"/>